<dbReference type="Proteomes" id="UP000542210">
    <property type="component" value="Unassembled WGS sequence"/>
</dbReference>
<name>A0A7W7DBC2_9ACTN</name>
<dbReference type="InterPro" id="IPR036890">
    <property type="entry name" value="HATPase_C_sf"/>
</dbReference>
<evidence type="ECO:0000313" key="1">
    <source>
        <dbReference type="EMBL" id="MBB4703709.1"/>
    </source>
</evidence>
<dbReference type="GO" id="GO:0016853">
    <property type="term" value="F:isomerase activity"/>
    <property type="evidence" value="ECO:0007669"/>
    <property type="project" value="UniProtKB-KW"/>
</dbReference>
<dbReference type="RefSeq" id="WP_203958788.1">
    <property type="nucleotide sequence ID" value="NZ_BOOV01000001.1"/>
</dbReference>
<dbReference type="EMBL" id="JACHND010000001">
    <property type="protein sequence ID" value="MBB4703709.1"/>
    <property type="molecule type" value="Genomic_DNA"/>
</dbReference>
<accession>A0A7W7DBC2</accession>
<organism evidence="1 2">
    <name type="scientific">Sphaerisporangium siamense</name>
    <dbReference type="NCBI Taxonomy" id="795645"/>
    <lineage>
        <taxon>Bacteria</taxon>
        <taxon>Bacillati</taxon>
        <taxon>Actinomycetota</taxon>
        <taxon>Actinomycetes</taxon>
        <taxon>Streptosporangiales</taxon>
        <taxon>Streptosporangiaceae</taxon>
        <taxon>Sphaerisporangium</taxon>
    </lineage>
</organism>
<dbReference type="Gene3D" id="3.30.565.10">
    <property type="entry name" value="Histidine kinase-like ATPase, C-terminal domain"/>
    <property type="match status" value="1"/>
</dbReference>
<evidence type="ECO:0000313" key="2">
    <source>
        <dbReference type="Proteomes" id="UP000542210"/>
    </source>
</evidence>
<sequence>MSHRNAALSEWLVHTNRRRNGSWTQRYAHGVPVSDLEPVAGDGTFGIGSHLL</sequence>
<comment type="caution">
    <text evidence="1">The sequence shown here is derived from an EMBL/GenBank/DDBJ whole genome shotgun (WGS) entry which is preliminary data.</text>
</comment>
<dbReference type="AlphaFoldDB" id="A0A7W7DBC2"/>
<protein>
    <submittedName>
        <fullName evidence="1">DNA gyrase/topoisomerase IV subunit B</fullName>
    </submittedName>
</protein>
<keyword evidence="2" id="KW-1185">Reference proteome</keyword>
<keyword evidence="1" id="KW-0413">Isomerase</keyword>
<gene>
    <name evidence="1" type="ORF">BJ982_005253</name>
</gene>
<proteinExistence type="predicted"/>
<reference evidence="1 2" key="1">
    <citation type="submission" date="2020-08" db="EMBL/GenBank/DDBJ databases">
        <title>Sequencing the genomes of 1000 actinobacteria strains.</title>
        <authorList>
            <person name="Klenk H.-P."/>
        </authorList>
    </citation>
    <scope>NUCLEOTIDE SEQUENCE [LARGE SCALE GENOMIC DNA]</scope>
    <source>
        <strain evidence="1 2">DSM 45784</strain>
    </source>
</reference>